<dbReference type="RefSeq" id="WP_012960751.1">
    <property type="nucleotide sequence ID" value="NC_013791.2"/>
</dbReference>
<gene>
    <name evidence="2" type="ordered locus">BpOF4_07100</name>
</gene>
<feature type="transmembrane region" description="Helical" evidence="1">
    <location>
        <begin position="49"/>
        <end position="74"/>
    </location>
</feature>
<feature type="transmembrane region" description="Helical" evidence="1">
    <location>
        <begin position="6"/>
        <end position="37"/>
    </location>
</feature>
<proteinExistence type="predicted"/>
<dbReference type="Pfam" id="PF04306">
    <property type="entry name" value="DUF456"/>
    <property type="match status" value="1"/>
</dbReference>
<evidence type="ECO:0000256" key="1">
    <source>
        <dbReference type="SAM" id="Phobius"/>
    </source>
</evidence>
<protein>
    <recommendedName>
        <fullName evidence="4">DUF456 domain-containing protein</fullName>
    </recommendedName>
</protein>
<dbReference type="EMBL" id="CP001878">
    <property type="protein sequence ID" value="ADC49478.1"/>
    <property type="molecule type" value="Genomic_DNA"/>
</dbReference>
<dbReference type="InterPro" id="IPR007403">
    <property type="entry name" value="DUF456"/>
</dbReference>
<dbReference type="STRING" id="398511.BpOF4_07100"/>
<evidence type="ECO:0008006" key="4">
    <source>
        <dbReference type="Google" id="ProtNLM"/>
    </source>
</evidence>
<keyword evidence="3" id="KW-1185">Reference proteome</keyword>
<keyword evidence="1" id="KW-0472">Membrane</keyword>
<evidence type="ECO:0000313" key="3">
    <source>
        <dbReference type="Proteomes" id="UP000001544"/>
    </source>
</evidence>
<dbReference type="HOGENOM" id="CLU_109297_1_0_9"/>
<organism evidence="2 3">
    <name type="scientific">Alkalihalophilus pseudofirmus (strain ATCC BAA-2126 / JCM 17055 / OF4)</name>
    <name type="common">Bacillus pseudofirmus</name>
    <dbReference type="NCBI Taxonomy" id="398511"/>
    <lineage>
        <taxon>Bacteria</taxon>
        <taxon>Bacillati</taxon>
        <taxon>Bacillota</taxon>
        <taxon>Bacilli</taxon>
        <taxon>Bacillales</taxon>
        <taxon>Bacillaceae</taxon>
        <taxon>Alkalihalophilus</taxon>
    </lineage>
</organism>
<sequence>MEAVIWILIIALFILSFVGLLFPIVPSVLVLWAGFILYIFFIDGAALSVWFWIGAGVLTVLLFAADLIASQFFVKKYGGSKWSERMAAVGVIVGSFIMPPFGIILVPFALVFITEFIATKDARQAVLVAIASFFAFLSGTAAKALVQAVLIIWFFIEVFI</sequence>
<dbReference type="KEGG" id="bpf:BpOF4_07100"/>
<dbReference type="eggNOG" id="COG2839">
    <property type="taxonomic scope" value="Bacteria"/>
</dbReference>
<accession>D3FPR8</accession>
<name>D3FPR8_ALKPO</name>
<evidence type="ECO:0000313" key="2">
    <source>
        <dbReference type="EMBL" id="ADC49478.1"/>
    </source>
</evidence>
<feature type="transmembrane region" description="Helical" evidence="1">
    <location>
        <begin position="125"/>
        <end position="156"/>
    </location>
</feature>
<reference evidence="2 3" key="1">
    <citation type="journal article" date="2011" name="Environ. Microbiol.">
        <title>Genome of alkaliphilic Bacillus pseudofirmus OF4 reveals adaptations that support the ability to grow in an external pH range from 7.5 to 11.4.</title>
        <authorList>
            <person name="Janto B."/>
            <person name="Ahmed A."/>
            <person name="Ito M."/>
            <person name="Liu J."/>
            <person name="Hicks D.B."/>
            <person name="Pagni S."/>
            <person name="Fackelmayer O.J."/>
            <person name="Smith T.A."/>
            <person name="Earl J."/>
            <person name="Elbourne L.D."/>
            <person name="Hassan K."/>
            <person name="Paulsen I.T."/>
            <person name="Kolsto A.B."/>
            <person name="Tourasse N.J."/>
            <person name="Ehrlich G.D."/>
            <person name="Boissy R."/>
            <person name="Ivey D.M."/>
            <person name="Li G."/>
            <person name="Xue Y."/>
            <person name="Ma Y."/>
            <person name="Hu F.Z."/>
            <person name="Krulwich T.A."/>
        </authorList>
    </citation>
    <scope>NUCLEOTIDE SEQUENCE [LARGE SCALE GENOMIC DNA]</scope>
    <source>
        <strain evidence="3">ATCC BAA-2126 / JCM 17055 / OF4</strain>
    </source>
</reference>
<keyword evidence="1" id="KW-0812">Transmembrane</keyword>
<keyword evidence="1" id="KW-1133">Transmembrane helix</keyword>
<dbReference type="PANTHER" id="PTHR39165:SF1">
    <property type="entry name" value="DUF456 DOMAIN-CONTAINING PROTEIN"/>
    <property type="match status" value="1"/>
</dbReference>
<dbReference type="Proteomes" id="UP000001544">
    <property type="component" value="Chromosome"/>
</dbReference>
<feature type="transmembrane region" description="Helical" evidence="1">
    <location>
        <begin position="86"/>
        <end position="113"/>
    </location>
</feature>
<dbReference type="AlphaFoldDB" id="D3FPR8"/>
<dbReference type="PANTHER" id="PTHR39165">
    <property type="entry name" value="IG HYPOTHETICAL 17883"/>
    <property type="match status" value="1"/>
</dbReference>